<accession>A0A4R8VI37</accession>
<dbReference type="GO" id="GO:0003700">
    <property type="term" value="F:DNA-binding transcription factor activity"/>
    <property type="evidence" value="ECO:0007669"/>
    <property type="project" value="InterPro"/>
</dbReference>
<dbReference type="SUPFAM" id="SSF46955">
    <property type="entry name" value="Putative DNA-binding domain"/>
    <property type="match status" value="1"/>
</dbReference>
<dbReference type="EMBL" id="SOFE01000023">
    <property type="protein sequence ID" value="TFB83143.1"/>
    <property type="molecule type" value="Genomic_DNA"/>
</dbReference>
<evidence type="ECO:0000256" key="1">
    <source>
        <dbReference type="ARBA" id="ARBA00023125"/>
    </source>
</evidence>
<dbReference type="Proteomes" id="UP000297963">
    <property type="component" value="Unassembled WGS sequence"/>
</dbReference>
<dbReference type="Pfam" id="PF13411">
    <property type="entry name" value="MerR_1"/>
    <property type="match status" value="1"/>
</dbReference>
<organism evidence="3 4">
    <name type="scientific">Cryobacterium levicorallinum</name>
    <dbReference type="NCBI Taxonomy" id="995038"/>
    <lineage>
        <taxon>Bacteria</taxon>
        <taxon>Bacillati</taxon>
        <taxon>Actinomycetota</taxon>
        <taxon>Actinomycetes</taxon>
        <taxon>Micrococcales</taxon>
        <taxon>Microbacteriaceae</taxon>
        <taxon>Cryobacterium</taxon>
    </lineage>
</organism>
<gene>
    <name evidence="3" type="ORF">E3O11_13115</name>
</gene>
<evidence type="ECO:0000259" key="2">
    <source>
        <dbReference type="PROSITE" id="PS50937"/>
    </source>
</evidence>
<sequence>MRIGELAKATGASPRSLRYYEEQHLLSSNRSTSGQRFYSSAAQESVLLIQRLYQAGLCSSLIAELLPCITDPAARTPLLRERLISERARISAQVDSLRETLASLDAVVGALGTDDPSN</sequence>
<dbReference type="InterPro" id="IPR047057">
    <property type="entry name" value="MerR_fam"/>
</dbReference>
<dbReference type="GO" id="GO:0003677">
    <property type="term" value="F:DNA binding"/>
    <property type="evidence" value="ECO:0007669"/>
    <property type="project" value="UniProtKB-KW"/>
</dbReference>
<keyword evidence="1" id="KW-0238">DNA-binding</keyword>
<evidence type="ECO:0000313" key="3">
    <source>
        <dbReference type="EMBL" id="TFB83143.1"/>
    </source>
</evidence>
<comment type="caution">
    <text evidence="3">The sequence shown here is derived from an EMBL/GenBank/DDBJ whole genome shotgun (WGS) entry which is preliminary data.</text>
</comment>
<dbReference type="InterPro" id="IPR000551">
    <property type="entry name" value="MerR-type_HTH_dom"/>
</dbReference>
<dbReference type="Gene3D" id="1.10.1660.10">
    <property type="match status" value="1"/>
</dbReference>
<reference evidence="3 4" key="1">
    <citation type="submission" date="2019-03" db="EMBL/GenBank/DDBJ databases">
        <title>Genomics of glacier-inhabiting Cryobacterium strains.</title>
        <authorList>
            <person name="Liu Q."/>
            <person name="Xin Y.-H."/>
        </authorList>
    </citation>
    <scope>NUCLEOTIDE SEQUENCE [LARGE SCALE GENOMIC DNA]</scope>
    <source>
        <strain evidence="3 4">Hh34</strain>
    </source>
</reference>
<dbReference type="AlphaFoldDB" id="A0A4R8VI37"/>
<evidence type="ECO:0000313" key="4">
    <source>
        <dbReference type="Proteomes" id="UP000297963"/>
    </source>
</evidence>
<dbReference type="InterPro" id="IPR009061">
    <property type="entry name" value="DNA-bd_dom_put_sf"/>
</dbReference>
<dbReference type="SMART" id="SM00422">
    <property type="entry name" value="HTH_MERR"/>
    <property type="match status" value="1"/>
</dbReference>
<proteinExistence type="predicted"/>
<dbReference type="PROSITE" id="PS50937">
    <property type="entry name" value="HTH_MERR_2"/>
    <property type="match status" value="1"/>
</dbReference>
<name>A0A4R8VI37_9MICO</name>
<feature type="domain" description="HTH merR-type" evidence="2">
    <location>
        <begin position="1"/>
        <end position="68"/>
    </location>
</feature>
<dbReference type="PANTHER" id="PTHR30204">
    <property type="entry name" value="REDOX-CYCLING DRUG-SENSING TRANSCRIPTIONAL ACTIVATOR SOXR"/>
    <property type="match status" value="1"/>
</dbReference>
<protein>
    <submittedName>
        <fullName evidence="3">MerR family transcriptional regulator</fullName>
    </submittedName>
</protein>
<dbReference type="PANTHER" id="PTHR30204:SF97">
    <property type="entry name" value="MERR FAMILY REGULATORY PROTEIN"/>
    <property type="match status" value="1"/>
</dbReference>
<dbReference type="PRINTS" id="PR00040">
    <property type="entry name" value="HTHMERR"/>
</dbReference>